<feature type="transmembrane region" description="Helical" evidence="7">
    <location>
        <begin position="264"/>
        <end position="290"/>
    </location>
</feature>
<reference evidence="8" key="1">
    <citation type="submission" date="2021-11" db="EMBL/GenBank/DDBJ databases">
        <authorList>
            <person name="Rodrigo-Torres L."/>
            <person name="Arahal R. D."/>
            <person name="Lucena T."/>
        </authorList>
    </citation>
    <scope>NUCLEOTIDE SEQUENCE</scope>
    <source>
        <strain evidence="8">CECT 7929</strain>
    </source>
</reference>
<organism evidence="8 9">
    <name type="scientific">Vibrio stylophorae</name>
    <dbReference type="NCBI Taxonomy" id="659351"/>
    <lineage>
        <taxon>Bacteria</taxon>
        <taxon>Pseudomonadati</taxon>
        <taxon>Pseudomonadota</taxon>
        <taxon>Gammaproteobacteria</taxon>
        <taxon>Vibrionales</taxon>
        <taxon>Vibrionaceae</taxon>
        <taxon>Vibrio</taxon>
    </lineage>
</organism>
<proteinExistence type="inferred from homology"/>
<sequence length="398" mass="42643">MSLLSIFRHFFTLGWVSFGGPAAHIGYFKTTFVDRLKWLSNEEYAQLVALSQMLPGPGSSQVGFALGYRQGGLGGAITAFIAFTLPSVILMLIAASVSAQFVEQAWLQGIIAGLKLLAVVVVADAIWGMAKQFCQRAITIVIALLSTIIMLVMSGLLSQLLVLALGAILGLLFLQQSNLMQKTQTHFNAPTAKARKRQVISWPPLVLFALLILGLPMAFAYWPQLNTLAISQHFYQAGSLVFGGGHVVLPLLEQSVGATLGQDTFLTGYALAQAVPGPMFTLATYLGYFLMPSAPILGALLATLMVFLPGFLLVLTVINQWQNLAAKPALRGVLMGINAAVVGLLASAFYQPIATSAIHHWSDAIFALLGFVLLYRFRPPIGLMVAGFALLGFLCSGL</sequence>
<keyword evidence="3" id="KW-1003">Cell membrane</keyword>
<evidence type="ECO:0000256" key="1">
    <source>
        <dbReference type="ARBA" id="ARBA00004651"/>
    </source>
</evidence>
<comment type="subcellular location">
    <subcellularLocation>
        <location evidence="1">Cell membrane</location>
        <topology evidence="1">Multi-pass membrane protein</topology>
    </subcellularLocation>
</comment>
<evidence type="ECO:0000256" key="2">
    <source>
        <dbReference type="ARBA" id="ARBA00005262"/>
    </source>
</evidence>
<keyword evidence="5 7" id="KW-1133">Transmembrane helix</keyword>
<accession>A0ABM8ZUB5</accession>
<evidence type="ECO:0000313" key="9">
    <source>
        <dbReference type="Proteomes" id="UP000838672"/>
    </source>
</evidence>
<evidence type="ECO:0000256" key="4">
    <source>
        <dbReference type="ARBA" id="ARBA00022692"/>
    </source>
</evidence>
<gene>
    <name evidence="8" type="primary">srpC</name>
    <name evidence="8" type="ORF">VST7929_01794</name>
</gene>
<dbReference type="PANTHER" id="PTHR33567:SF3">
    <property type="entry name" value="CHROMATE ION TRANSPORTER (EUROFUNG)"/>
    <property type="match status" value="1"/>
</dbReference>
<feature type="transmembrane region" description="Helical" evidence="7">
    <location>
        <begin position="105"/>
        <end position="130"/>
    </location>
</feature>
<dbReference type="Pfam" id="PF02417">
    <property type="entry name" value="Chromate_transp"/>
    <property type="match status" value="2"/>
</dbReference>
<evidence type="ECO:0000256" key="3">
    <source>
        <dbReference type="ARBA" id="ARBA00022475"/>
    </source>
</evidence>
<keyword evidence="4 7" id="KW-0812">Transmembrane</keyword>
<feature type="transmembrane region" description="Helical" evidence="7">
    <location>
        <begin position="200"/>
        <end position="222"/>
    </location>
</feature>
<comment type="caution">
    <text evidence="8">The sequence shown here is derived from an EMBL/GenBank/DDBJ whole genome shotgun (WGS) entry which is preliminary data.</text>
</comment>
<evidence type="ECO:0000256" key="6">
    <source>
        <dbReference type="ARBA" id="ARBA00023136"/>
    </source>
</evidence>
<feature type="transmembrane region" description="Helical" evidence="7">
    <location>
        <begin position="160"/>
        <end position="179"/>
    </location>
</feature>
<feature type="transmembrane region" description="Helical" evidence="7">
    <location>
        <begin position="6"/>
        <end position="28"/>
    </location>
</feature>
<dbReference type="InterPro" id="IPR014047">
    <property type="entry name" value="Chr_Tranpt_l_chain"/>
</dbReference>
<comment type="similarity">
    <text evidence="2">Belongs to the chromate ion transporter (CHR) (TC 2.A.51) family.</text>
</comment>
<evidence type="ECO:0000256" key="7">
    <source>
        <dbReference type="SAM" id="Phobius"/>
    </source>
</evidence>
<keyword evidence="9" id="KW-1185">Reference proteome</keyword>
<feature type="transmembrane region" description="Helical" evidence="7">
    <location>
        <begin position="234"/>
        <end position="252"/>
    </location>
</feature>
<dbReference type="NCBIfam" id="TIGR00937">
    <property type="entry name" value="2A51"/>
    <property type="match status" value="1"/>
</dbReference>
<dbReference type="PANTHER" id="PTHR33567">
    <property type="entry name" value="CHROMATE ION TRANSPORTER (EUROFUNG)"/>
    <property type="match status" value="1"/>
</dbReference>
<protein>
    <submittedName>
        <fullName evidence="8">Chromate transport protein</fullName>
    </submittedName>
</protein>
<evidence type="ECO:0000256" key="5">
    <source>
        <dbReference type="ARBA" id="ARBA00022989"/>
    </source>
</evidence>
<feature type="transmembrane region" description="Helical" evidence="7">
    <location>
        <begin position="296"/>
        <end position="318"/>
    </location>
</feature>
<dbReference type="PIRSF" id="PIRSF004810">
    <property type="entry name" value="ChrA"/>
    <property type="match status" value="1"/>
</dbReference>
<evidence type="ECO:0000313" key="8">
    <source>
        <dbReference type="EMBL" id="CAH0533917.1"/>
    </source>
</evidence>
<feature type="transmembrane region" description="Helical" evidence="7">
    <location>
        <begin position="137"/>
        <end position="154"/>
    </location>
</feature>
<dbReference type="Proteomes" id="UP000838672">
    <property type="component" value="Unassembled WGS sequence"/>
</dbReference>
<keyword evidence="6 7" id="KW-0472">Membrane</keyword>
<dbReference type="EMBL" id="CAKLDI010000001">
    <property type="protein sequence ID" value="CAH0533917.1"/>
    <property type="molecule type" value="Genomic_DNA"/>
</dbReference>
<feature type="transmembrane region" description="Helical" evidence="7">
    <location>
        <begin position="76"/>
        <end position="99"/>
    </location>
</feature>
<dbReference type="InterPro" id="IPR003370">
    <property type="entry name" value="Chromate_transpt"/>
</dbReference>
<feature type="transmembrane region" description="Helical" evidence="7">
    <location>
        <begin position="330"/>
        <end position="351"/>
    </location>
</feature>
<name>A0ABM8ZUB5_9VIBR</name>